<dbReference type="EMBL" id="GBXM01095999">
    <property type="protein sequence ID" value="JAH12578.1"/>
    <property type="molecule type" value="Transcribed_RNA"/>
</dbReference>
<protein>
    <submittedName>
        <fullName evidence="1">Uncharacterized protein</fullName>
    </submittedName>
</protein>
<dbReference type="AlphaFoldDB" id="A0A0E9Q8X9"/>
<reference evidence="1" key="2">
    <citation type="journal article" date="2015" name="Fish Shellfish Immunol.">
        <title>Early steps in the European eel (Anguilla anguilla)-Vibrio vulnificus interaction in the gills: Role of the RtxA13 toxin.</title>
        <authorList>
            <person name="Callol A."/>
            <person name="Pajuelo D."/>
            <person name="Ebbesson L."/>
            <person name="Teles M."/>
            <person name="MacKenzie S."/>
            <person name="Amaro C."/>
        </authorList>
    </citation>
    <scope>NUCLEOTIDE SEQUENCE</scope>
</reference>
<reference evidence="1" key="1">
    <citation type="submission" date="2014-11" db="EMBL/GenBank/DDBJ databases">
        <authorList>
            <person name="Amaro Gonzalez C."/>
        </authorList>
    </citation>
    <scope>NUCLEOTIDE SEQUENCE</scope>
</reference>
<sequence>MVALNFKPLVSTTLVLRAYFGCPLRRTVFMDSHAEYFLL</sequence>
<evidence type="ECO:0000313" key="1">
    <source>
        <dbReference type="EMBL" id="JAH12578.1"/>
    </source>
</evidence>
<organism evidence="1">
    <name type="scientific">Anguilla anguilla</name>
    <name type="common">European freshwater eel</name>
    <name type="synonym">Muraena anguilla</name>
    <dbReference type="NCBI Taxonomy" id="7936"/>
    <lineage>
        <taxon>Eukaryota</taxon>
        <taxon>Metazoa</taxon>
        <taxon>Chordata</taxon>
        <taxon>Craniata</taxon>
        <taxon>Vertebrata</taxon>
        <taxon>Euteleostomi</taxon>
        <taxon>Actinopterygii</taxon>
        <taxon>Neopterygii</taxon>
        <taxon>Teleostei</taxon>
        <taxon>Anguilliformes</taxon>
        <taxon>Anguillidae</taxon>
        <taxon>Anguilla</taxon>
    </lineage>
</organism>
<proteinExistence type="predicted"/>
<name>A0A0E9Q8X9_ANGAN</name>
<accession>A0A0E9Q8X9</accession>